<feature type="transmembrane region" description="Helical" evidence="1">
    <location>
        <begin position="34"/>
        <end position="58"/>
    </location>
</feature>
<name>A0AAE3SU87_9HYPH</name>
<evidence type="ECO:0000256" key="1">
    <source>
        <dbReference type="SAM" id="Phobius"/>
    </source>
</evidence>
<sequence>MKYIAIGLYGVVTVPILAATLVEGGRGGAKWDAMRVIGLVLCVAWPLAILALLALSCVGKRGRGLVRRLVADPTSGRVRSGD</sequence>
<protein>
    <submittedName>
        <fullName evidence="2">Uncharacterized protein</fullName>
    </submittedName>
</protein>
<accession>A0AAE3SU87</accession>
<proteinExistence type="predicted"/>
<keyword evidence="1" id="KW-0472">Membrane</keyword>
<evidence type="ECO:0000313" key="2">
    <source>
        <dbReference type="EMBL" id="MCX8996802.1"/>
    </source>
</evidence>
<dbReference type="Proteomes" id="UP001208771">
    <property type="component" value="Unassembled WGS sequence"/>
</dbReference>
<dbReference type="EMBL" id="JANFPI010000002">
    <property type="protein sequence ID" value="MCX8996802.1"/>
    <property type="molecule type" value="Genomic_DNA"/>
</dbReference>
<gene>
    <name evidence="2" type="ORF">NOF55_06760</name>
</gene>
<reference evidence="2" key="1">
    <citation type="submission" date="2022-07" db="EMBL/GenBank/DDBJ databases">
        <title>Ectorhizobium quercum gen.nov., sp. nov.</title>
        <authorList>
            <person name="Ma T."/>
            <person name="Li Y."/>
        </authorList>
    </citation>
    <scope>NUCLEOTIDE SEQUENCE</scope>
    <source>
        <strain evidence="2">BDR2-2</strain>
    </source>
</reference>
<keyword evidence="3" id="KW-1185">Reference proteome</keyword>
<comment type="caution">
    <text evidence="2">The sequence shown here is derived from an EMBL/GenBank/DDBJ whole genome shotgun (WGS) entry which is preliminary data.</text>
</comment>
<dbReference type="AlphaFoldDB" id="A0AAE3SU87"/>
<organism evidence="2 3">
    <name type="scientific">Ectorhizobium quercum</name>
    <dbReference type="NCBI Taxonomy" id="2965071"/>
    <lineage>
        <taxon>Bacteria</taxon>
        <taxon>Pseudomonadati</taxon>
        <taxon>Pseudomonadota</taxon>
        <taxon>Alphaproteobacteria</taxon>
        <taxon>Hyphomicrobiales</taxon>
        <taxon>Rhizobiaceae</taxon>
        <taxon>Ectorhizobium</taxon>
    </lineage>
</organism>
<keyword evidence="1" id="KW-0812">Transmembrane</keyword>
<dbReference type="RefSeq" id="WP_306410582.1">
    <property type="nucleotide sequence ID" value="NZ_JANFPI010000002.1"/>
</dbReference>
<evidence type="ECO:0000313" key="3">
    <source>
        <dbReference type="Proteomes" id="UP001208771"/>
    </source>
</evidence>
<keyword evidence="1" id="KW-1133">Transmembrane helix</keyword>